<evidence type="ECO:0000256" key="1">
    <source>
        <dbReference type="SAM" id="MobiDB-lite"/>
    </source>
</evidence>
<name>A0A5A5RBM4_MICAE</name>
<dbReference type="Proteomes" id="UP000323569">
    <property type="component" value="Unassembled WGS sequence"/>
</dbReference>
<evidence type="ECO:0000313" key="4">
    <source>
        <dbReference type="Proteomes" id="UP000323569"/>
    </source>
</evidence>
<evidence type="ECO:0000313" key="3">
    <source>
        <dbReference type="EMBL" id="GCA72209.1"/>
    </source>
</evidence>
<protein>
    <recommendedName>
        <fullName evidence="2">DUF2281 domain-containing protein</fullName>
    </recommendedName>
</protein>
<gene>
    <name evidence="3" type="ORF">MiYa_03759</name>
</gene>
<evidence type="ECO:0000259" key="2">
    <source>
        <dbReference type="Pfam" id="PF10047"/>
    </source>
</evidence>
<proteinExistence type="predicted"/>
<organism evidence="3 4">
    <name type="scientific">Microcystis aeruginosa NIES-2519</name>
    <dbReference type="NCBI Taxonomy" id="2303981"/>
    <lineage>
        <taxon>Bacteria</taxon>
        <taxon>Bacillati</taxon>
        <taxon>Cyanobacteriota</taxon>
        <taxon>Cyanophyceae</taxon>
        <taxon>Oscillatoriophycideae</taxon>
        <taxon>Chroococcales</taxon>
        <taxon>Microcystaceae</taxon>
        <taxon>Microcystis</taxon>
    </lineage>
</organism>
<dbReference type="Pfam" id="PF10047">
    <property type="entry name" value="DUF2281"/>
    <property type="match status" value="1"/>
</dbReference>
<feature type="domain" description="DUF2281" evidence="2">
    <location>
        <begin position="8"/>
        <end position="42"/>
    </location>
</feature>
<accession>A0A5A5RBM4</accession>
<dbReference type="InterPro" id="IPR018739">
    <property type="entry name" value="DUF2281"/>
</dbReference>
<reference evidence="3 4" key="1">
    <citation type="submission" date="2018-09" db="EMBL/GenBank/DDBJ databases">
        <title>Evolutionary history of phycoerythrin pigmentation in the water bloom-forming cyanobacterium Microcystis aeruginosa.</title>
        <authorList>
            <person name="Tanabe Y."/>
            <person name="Tanabe Y."/>
            <person name="Yamaguchi H."/>
        </authorList>
    </citation>
    <scope>NUCLEOTIDE SEQUENCE [LARGE SCALE GENOMIC DNA]</scope>
    <source>
        <strain evidence="3 4">NIES-2519</strain>
    </source>
</reference>
<dbReference type="AlphaFoldDB" id="A0A5A5RBM4"/>
<feature type="compositionally biased region" description="Basic and acidic residues" evidence="1">
    <location>
        <begin position="68"/>
        <end position="79"/>
    </location>
</feature>
<feature type="region of interest" description="Disordered" evidence="1">
    <location>
        <begin position="57"/>
        <end position="79"/>
    </location>
</feature>
<dbReference type="EMBL" id="BHVO01000089">
    <property type="protein sequence ID" value="GCA72209.1"/>
    <property type="molecule type" value="Genomic_DNA"/>
</dbReference>
<dbReference type="RefSeq" id="WP_008199001.1">
    <property type="nucleotide sequence ID" value="NZ_BHVO01000089.1"/>
</dbReference>
<sequence length="79" mass="9247">MNIEKNVIEYLRKLPPDKQQEVLDFTQFLSQKSTLPKPNPNLTPEQRSANWLAWVDSHKSSNPPLPDEALHRDSMYEDE</sequence>
<comment type="caution">
    <text evidence="3">The sequence shown here is derived from an EMBL/GenBank/DDBJ whole genome shotgun (WGS) entry which is preliminary data.</text>
</comment>